<dbReference type="EMBL" id="JACASF010000010">
    <property type="protein sequence ID" value="KAF6452673.1"/>
    <property type="molecule type" value="Genomic_DNA"/>
</dbReference>
<keyword evidence="3" id="KW-0430">Lectin</keyword>
<evidence type="ECO:0000313" key="4">
    <source>
        <dbReference type="Proteomes" id="UP000550707"/>
    </source>
</evidence>
<proteinExistence type="predicted"/>
<gene>
    <name evidence="3" type="ORF">HJG59_007413</name>
</gene>
<feature type="region of interest" description="Disordered" evidence="1">
    <location>
        <begin position="80"/>
        <end position="99"/>
    </location>
</feature>
<protein>
    <submittedName>
        <fullName evidence="3">Killer cell lectin like receptor F1</fullName>
    </submittedName>
</protein>
<feature type="transmembrane region" description="Helical" evidence="2">
    <location>
        <begin position="34"/>
        <end position="61"/>
    </location>
</feature>
<keyword evidence="3" id="KW-0675">Receptor</keyword>
<keyword evidence="2" id="KW-0472">Membrane</keyword>
<sequence length="129" mass="14617">MQDEERYMTLNVKLEKRSSIQTSQIKFKGCSVMYWYKILLGISGAVNGILVLTFISLTLLVSQGVLLKCQKENDSNITHHDDIGNLEMNSDPRGNMSDKDMDHCASSVTDHGGFYTEKPKTIKLRVDWT</sequence>
<name>A0A7J8FY02_MOLMO</name>
<keyword evidence="2" id="KW-1133">Transmembrane helix</keyword>
<evidence type="ECO:0000313" key="3">
    <source>
        <dbReference type="EMBL" id="KAF6452673.1"/>
    </source>
</evidence>
<reference evidence="3 4" key="1">
    <citation type="journal article" date="2020" name="Nature">
        <title>Six reference-quality genomes reveal evolution of bat adaptations.</title>
        <authorList>
            <person name="Jebb D."/>
            <person name="Huang Z."/>
            <person name="Pippel M."/>
            <person name="Hughes G.M."/>
            <person name="Lavrichenko K."/>
            <person name="Devanna P."/>
            <person name="Winkler S."/>
            <person name="Jermiin L.S."/>
            <person name="Skirmuntt E.C."/>
            <person name="Katzourakis A."/>
            <person name="Burkitt-Gray L."/>
            <person name="Ray D.A."/>
            <person name="Sullivan K.A.M."/>
            <person name="Roscito J.G."/>
            <person name="Kirilenko B.M."/>
            <person name="Davalos L.M."/>
            <person name="Corthals A.P."/>
            <person name="Power M.L."/>
            <person name="Jones G."/>
            <person name="Ransome R.D."/>
            <person name="Dechmann D.K.N."/>
            <person name="Locatelli A.G."/>
            <person name="Puechmaille S.J."/>
            <person name="Fedrigo O."/>
            <person name="Jarvis E.D."/>
            <person name="Hiller M."/>
            <person name="Vernes S.C."/>
            <person name="Myers E.W."/>
            <person name="Teeling E.C."/>
        </authorList>
    </citation>
    <scope>NUCLEOTIDE SEQUENCE [LARGE SCALE GENOMIC DNA]</scope>
    <source>
        <strain evidence="3">MMolMol1</strain>
        <tissue evidence="3">Muscle</tissue>
    </source>
</reference>
<evidence type="ECO:0000256" key="2">
    <source>
        <dbReference type="SAM" id="Phobius"/>
    </source>
</evidence>
<comment type="caution">
    <text evidence="3">The sequence shown here is derived from an EMBL/GenBank/DDBJ whole genome shotgun (WGS) entry which is preliminary data.</text>
</comment>
<accession>A0A7J8FY02</accession>
<organism evidence="3 4">
    <name type="scientific">Molossus molossus</name>
    <name type="common">Pallas' mastiff bat</name>
    <name type="synonym">Vespertilio molossus</name>
    <dbReference type="NCBI Taxonomy" id="27622"/>
    <lineage>
        <taxon>Eukaryota</taxon>
        <taxon>Metazoa</taxon>
        <taxon>Chordata</taxon>
        <taxon>Craniata</taxon>
        <taxon>Vertebrata</taxon>
        <taxon>Euteleostomi</taxon>
        <taxon>Mammalia</taxon>
        <taxon>Eutheria</taxon>
        <taxon>Laurasiatheria</taxon>
        <taxon>Chiroptera</taxon>
        <taxon>Yangochiroptera</taxon>
        <taxon>Molossidae</taxon>
        <taxon>Molossus</taxon>
    </lineage>
</organism>
<evidence type="ECO:0000256" key="1">
    <source>
        <dbReference type="SAM" id="MobiDB-lite"/>
    </source>
</evidence>
<keyword evidence="4" id="KW-1185">Reference proteome</keyword>
<keyword evidence="2" id="KW-0812">Transmembrane</keyword>
<dbReference type="AlphaFoldDB" id="A0A7J8FY02"/>
<dbReference type="Proteomes" id="UP000550707">
    <property type="component" value="Unassembled WGS sequence"/>
</dbReference>
<dbReference type="GO" id="GO:0030246">
    <property type="term" value="F:carbohydrate binding"/>
    <property type="evidence" value="ECO:0007669"/>
    <property type="project" value="UniProtKB-KW"/>
</dbReference>